<proteinExistence type="predicted"/>
<comment type="caution">
    <text evidence="1">The sequence shown here is derived from an EMBL/GenBank/DDBJ whole genome shotgun (WGS) entry which is preliminary data.</text>
</comment>
<organism evidence="1 2">
    <name type="scientific">Pseudomonas fluorescens</name>
    <dbReference type="NCBI Taxonomy" id="294"/>
    <lineage>
        <taxon>Bacteria</taxon>
        <taxon>Pseudomonadati</taxon>
        <taxon>Pseudomonadota</taxon>
        <taxon>Gammaproteobacteria</taxon>
        <taxon>Pseudomonadales</taxon>
        <taxon>Pseudomonadaceae</taxon>
        <taxon>Pseudomonas</taxon>
    </lineage>
</organism>
<dbReference type="EMBL" id="CABVIE010000008">
    <property type="protein sequence ID" value="VVP04389.1"/>
    <property type="molecule type" value="Genomic_DNA"/>
</dbReference>
<evidence type="ECO:0000313" key="2">
    <source>
        <dbReference type="Proteomes" id="UP000325723"/>
    </source>
</evidence>
<name>A0A8H2NSC5_PSEFL</name>
<accession>A0A8H2NSC5</accession>
<gene>
    <name evidence="1" type="ORF">PS900_03009</name>
</gene>
<dbReference type="AlphaFoldDB" id="A0A8H2NSC5"/>
<protein>
    <submittedName>
        <fullName evidence="1">Uncharacterized protein</fullName>
    </submittedName>
</protein>
<evidence type="ECO:0000313" key="1">
    <source>
        <dbReference type="EMBL" id="VVP04389.1"/>
    </source>
</evidence>
<sequence>MKIRLPDFHYLRQLIPLCDTPYLCTKITFTSFENHLPKCFKSFTNIST</sequence>
<dbReference type="Proteomes" id="UP000325723">
    <property type="component" value="Unassembled WGS sequence"/>
</dbReference>
<reference evidence="1 2" key="1">
    <citation type="submission" date="2019-09" db="EMBL/GenBank/DDBJ databases">
        <authorList>
            <person name="Chandra G."/>
            <person name="Truman W A."/>
        </authorList>
    </citation>
    <scope>NUCLEOTIDE SEQUENCE [LARGE SCALE GENOMIC DNA]</scope>
    <source>
        <strain evidence="1">PS900</strain>
    </source>
</reference>